<name>A0ABV1E763_9FIRM</name>
<sequence>MRDLFLNHGPVLMWVITALHLVFVVLLLNCFRNKREPIALCMGLIGVGLFYDALILALGGIPGFPLLASLSRMRFISHGALIPLLFPICAYGLRARGKALAAVWVFTALVMAAGVAQAAASVLEVREVAGIVRCAASDATPAWADTISSLLSFGTVLPLIVCGVIVWVKQKNGALFLSGLLMFVFAALGPATGNMDLLVFFSMIGEVLMMLFFWLYCLGTDRKKAVV</sequence>
<keyword evidence="1" id="KW-0472">Membrane</keyword>
<keyword evidence="1" id="KW-0812">Transmembrane</keyword>
<comment type="caution">
    <text evidence="2">The sequence shown here is derived from an EMBL/GenBank/DDBJ whole genome shotgun (WGS) entry which is preliminary data.</text>
</comment>
<dbReference type="Proteomes" id="UP001464378">
    <property type="component" value="Unassembled WGS sequence"/>
</dbReference>
<gene>
    <name evidence="2" type="ORF">WMO64_06690</name>
</gene>
<keyword evidence="3" id="KW-1185">Reference proteome</keyword>
<reference evidence="2 3" key="1">
    <citation type="submission" date="2024-03" db="EMBL/GenBank/DDBJ databases">
        <title>Human intestinal bacterial collection.</title>
        <authorList>
            <person name="Pauvert C."/>
            <person name="Hitch T.C.A."/>
            <person name="Clavel T."/>
        </authorList>
    </citation>
    <scope>NUCLEOTIDE SEQUENCE [LARGE SCALE GENOMIC DNA]</scope>
    <source>
        <strain evidence="2 3">CLA-AP-H29</strain>
    </source>
</reference>
<organism evidence="2 3">
    <name type="scientific">Pseudoflavonifractor intestinihominis</name>
    <dbReference type="NCBI Taxonomy" id="3133171"/>
    <lineage>
        <taxon>Bacteria</taxon>
        <taxon>Bacillati</taxon>
        <taxon>Bacillota</taxon>
        <taxon>Clostridia</taxon>
        <taxon>Eubacteriales</taxon>
        <taxon>Oscillospiraceae</taxon>
        <taxon>Pseudoflavonifractor</taxon>
    </lineage>
</organism>
<feature type="transmembrane region" description="Helical" evidence="1">
    <location>
        <begin position="100"/>
        <end position="120"/>
    </location>
</feature>
<feature type="transmembrane region" description="Helical" evidence="1">
    <location>
        <begin position="73"/>
        <end position="93"/>
    </location>
</feature>
<feature type="transmembrane region" description="Helical" evidence="1">
    <location>
        <begin position="12"/>
        <end position="31"/>
    </location>
</feature>
<evidence type="ECO:0000256" key="1">
    <source>
        <dbReference type="SAM" id="Phobius"/>
    </source>
</evidence>
<dbReference type="EMBL" id="JBBMFK010000008">
    <property type="protein sequence ID" value="MEQ2443153.1"/>
    <property type="molecule type" value="Genomic_DNA"/>
</dbReference>
<feature type="transmembrane region" description="Helical" evidence="1">
    <location>
        <begin position="174"/>
        <end position="191"/>
    </location>
</feature>
<feature type="transmembrane region" description="Helical" evidence="1">
    <location>
        <begin position="147"/>
        <end position="167"/>
    </location>
</feature>
<feature type="transmembrane region" description="Helical" evidence="1">
    <location>
        <begin position="38"/>
        <end position="61"/>
    </location>
</feature>
<protein>
    <recommendedName>
        <fullName evidence="4">DUF4386 family protein</fullName>
    </recommendedName>
</protein>
<evidence type="ECO:0000313" key="2">
    <source>
        <dbReference type="EMBL" id="MEQ2443153.1"/>
    </source>
</evidence>
<accession>A0ABV1E763</accession>
<feature type="transmembrane region" description="Helical" evidence="1">
    <location>
        <begin position="197"/>
        <end position="218"/>
    </location>
</feature>
<evidence type="ECO:0008006" key="4">
    <source>
        <dbReference type="Google" id="ProtNLM"/>
    </source>
</evidence>
<proteinExistence type="predicted"/>
<dbReference type="RefSeq" id="WP_349231459.1">
    <property type="nucleotide sequence ID" value="NZ_JBBMFK010000008.1"/>
</dbReference>
<evidence type="ECO:0000313" key="3">
    <source>
        <dbReference type="Proteomes" id="UP001464378"/>
    </source>
</evidence>
<keyword evidence="1" id="KW-1133">Transmembrane helix</keyword>